<evidence type="ECO:0000256" key="2">
    <source>
        <dbReference type="ARBA" id="ARBA00022676"/>
    </source>
</evidence>
<dbReference type="Gene3D" id="3.90.550.10">
    <property type="entry name" value="Spore Coat Polysaccharide Biosynthesis Protein SpsA, Chain A"/>
    <property type="match status" value="1"/>
</dbReference>
<evidence type="ECO:0000256" key="3">
    <source>
        <dbReference type="ARBA" id="ARBA00022679"/>
    </source>
</evidence>
<organism evidence="5 6">
    <name type="scientific">Sellimonas caecigallum</name>
    <dbReference type="NCBI Taxonomy" id="2592333"/>
    <lineage>
        <taxon>Bacteria</taxon>
        <taxon>Bacillati</taxon>
        <taxon>Bacillota</taxon>
        <taxon>Clostridia</taxon>
        <taxon>Lachnospirales</taxon>
        <taxon>Lachnospiraceae</taxon>
        <taxon>Sellimonas</taxon>
    </lineage>
</organism>
<dbReference type="Pfam" id="PF00535">
    <property type="entry name" value="Glycos_transf_2"/>
    <property type="match status" value="1"/>
</dbReference>
<dbReference type="EMBL" id="VIRV01000014">
    <property type="protein sequence ID" value="MBY0759326.1"/>
    <property type="molecule type" value="Genomic_DNA"/>
</dbReference>
<keyword evidence="3" id="KW-0808">Transferase</keyword>
<dbReference type="PANTHER" id="PTHR43685">
    <property type="entry name" value="GLYCOSYLTRANSFERASE"/>
    <property type="match status" value="1"/>
</dbReference>
<name>A0ABS7L895_9FIRM</name>
<proteinExistence type="inferred from homology"/>
<keyword evidence="6" id="KW-1185">Reference proteome</keyword>
<protein>
    <submittedName>
        <fullName evidence="5">Glycosyltransferase</fullName>
    </submittedName>
</protein>
<dbReference type="SUPFAM" id="SSF53448">
    <property type="entry name" value="Nucleotide-diphospho-sugar transferases"/>
    <property type="match status" value="1"/>
</dbReference>
<reference evidence="5 6" key="1">
    <citation type="journal article" date="2020" name="New Microbes New Infect">
        <title>Sellimonas caecigallum sp. nov., description and genome sequence of a new member of the Sellimonas genus isolated from the cecum of feral chicken.</title>
        <authorList>
            <person name="Wongkuna S."/>
            <person name="Ghimire S."/>
            <person name="Antony L."/>
            <person name="Chankhamhaengdecha S."/>
            <person name="Janvilisri T."/>
            <person name="Scaria J."/>
        </authorList>
    </citation>
    <scope>NUCLEOTIDE SEQUENCE [LARGE SCALE GENOMIC DNA]</scope>
    <source>
        <strain evidence="5 6">SW451</strain>
    </source>
</reference>
<keyword evidence="2" id="KW-0328">Glycosyltransferase</keyword>
<accession>A0ABS7L895</accession>
<dbReference type="Proteomes" id="UP000779049">
    <property type="component" value="Unassembled WGS sequence"/>
</dbReference>
<sequence>MDCSKKVSIIMGIYNCESTLNDSIKSIINQTYSNWEFIICDDGSTDDSFQIAKSFEESDPKRFKVIRNSKNRGLNATLNRCLKIADGDYVARMDGDDLCDPVRFQKEVDFLNSHPEYAIVSTYMTTFDEGGEWGCIKTLEYPQVKDFPIHVPMFCHAACMIRREAFLDVQGYTEDKRLLRVEDYHLWYKFYAKGYKGYNIQEALYKMRDDRNALHRRTAQARFNGIYAAFVGFKMVHIPKWMYVYAIKNAVIEIIKIIIPDSMYDFFHKKRLGQ</sequence>
<dbReference type="InterPro" id="IPR029044">
    <property type="entry name" value="Nucleotide-diphossugar_trans"/>
</dbReference>
<evidence type="ECO:0000313" key="6">
    <source>
        <dbReference type="Proteomes" id="UP000779049"/>
    </source>
</evidence>
<dbReference type="RefSeq" id="WP_221919991.1">
    <property type="nucleotide sequence ID" value="NZ_CP173660.1"/>
</dbReference>
<dbReference type="InterPro" id="IPR001173">
    <property type="entry name" value="Glyco_trans_2-like"/>
</dbReference>
<dbReference type="InterPro" id="IPR050834">
    <property type="entry name" value="Glycosyltransf_2"/>
</dbReference>
<evidence type="ECO:0000256" key="1">
    <source>
        <dbReference type="ARBA" id="ARBA00006739"/>
    </source>
</evidence>
<feature type="domain" description="Glycosyltransferase 2-like" evidence="4">
    <location>
        <begin position="8"/>
        <end position="166"/>
    </location>
</feature>
<evidence type="ECO:0000313" key="5">
    <source>
        <dbReference type="EMBL" id="MBY0759326.1"/>
    </source>
</evidence>
<dbReference type="PANTHER" id="PTHR43685:SF5">
    <property type="entry name" value="GLYCOSYLTRANSFERASE EPSE-RELATED"/>
    <property type="match status" value="1"/>
</dbReference>
<comment type="caution">
    <text evidence="5">The sequence shown here is derived from an EMBL/GenBank/DDBJ whole genome shotgun (WGS) entry which is preliminary data.</text>
</comment>
<gene>
    <name evidence="5" type="ORF">FLB61_09560</name>
</gene>
<comment type="similarity">
    <text evidence="1">Belongs to the glycosyltransferase 2 family.</text>
</comment>
<evidence type="ECO:0000259" key="4">
    <source>
        <dbReference type="Pfam" id="PF00535"/>
    </source>
</evidence>